<dbReference type="InterPro" id="IPR013762">
    <property type="entry name" value="Integrase-like_cat_sf"/>
</dbReference>
<dbReference type="PROSITE" id="PS51898">
    <property type="entry name" value="TYR_RECOMBINASE"/>
    <property type="match status" value="1"/>
</dbReference>
<protein>
    <recommendedName>
        <fullName evidence="2">Tyr recombinase domain-containing protein</fullName>
    </recommendedName>
</protein>
<dbReference type="InterPro" id="IPR002104">
    <property type="entry name" value="Integrase_catalytic"/>
</dbReference>
<dbReference type="AlphaFoldDB" id="A0A0F8YJT5"/>
<evidence type="ECO:0000256" key="1">
    <source>
        <dbReference type="ARBA" id="ARBA00023172"/>
    </source>
</evidence>
<dbReference type="GO" id="GO:0015074">
    <property type="term" value="P:DNA integration"/>
    <property type="evidence" value="ECO:0007669"/>
    <property type="project" value="InterPro"/>
</dbReference>
<gene>
    <name evidence="3" type="ORF">LCGC14_2888540</name>
</gene>
<dbReference type="SUPFAM" id="SSF56349">
    <property type="entry name" value="DNA breaking-rejoining enzymes"/>
    <property type="match status" value="1"/>
</dbReference>
<dbReference type="GO" id="GO:0003677">
    <property type="term" value="F:DNA binding"/>
    <property type="evidence" value="ECO:0007669"/>
    <property type="project" value="InterPro"/>
</dbReference>
<dbReference type="EMBL" id="LAZR01056544">
    <property type="protein sequence ID" value="KKK73965.1"/>
    <property type="molecule type" value="Genomic_DNA"/>
</dbReference>
<organism evidence="3">
    <name type="scientific">marine sediment metagenome</name>
    <dbReference type="NCBI Taxonomy" id="412755"/>
    <lineage>
        <taxon>unclassified sequences</taxon>
        <taxon>metagenomes</taxon>
        <taxon>ecological metagenomes</taxon>
    </lineage>
</organism>
<reference evidence="3" key="1">
    <citation type="journal article" date="2015" name="Nature">
        <title>Complex archaea that bridge the gap between prokaryotes and eukaryotes.</title>
        <authorList>
            <person name="Spang A."/>
            <person name="Saw J.H."/>
            <person name="Jorgensen S.L."/>
            <person name="Zaremba-Niedzwiedzka K."/>
            <person name="Martijn J."/>
            <person name="Lind A.E."/>
            <person name="van Eijk R."/>
            <person name="Schleper C."/>
            <person name="Guy L."/>
            <person name="Ettema T.J."/>
        </authorList>
    </citation>
    <scope>NUCLEOTIDE SEQUENCE</scope>
</reference>
<feature type="domain" description="Tyr recombinase" evidence="2">
    <location>
        <begin position="2"/>
        <end position="67"/>
    </location>
</feature>
<name>A0A0F8YJT5_9ZZZZ</name>
<sequence length="67" mass="7853">MSEIKYFTYDEIKELLKIPMPWRTRALFAFQYASGARIGELIPYTHIMSKEVSLGLQKSNIKINQDE</sequence>
<accession>A0A0F8YJT5</accession>
<evidence type="ECO:0000313" key="3">
    <source>
        <dbReference type="EMBL" id="KKK73965.1"/>
    </source>
</evidence>
<proteinExistence type="predicted"/>
<comment type="caution">
    <text evidence="3">The sequence shown here is derived from an EMBL/GenBank/DDBJ whole genome shotgun (WGS) entry which is preliminary data.</text>
</comment>
<dbReference type="InterPro" id="IPR011010">
    <property type="entry name" value="DNA_brk_join_enz"/>
</dbReference>
<feature type="non-terminal residue" evidence="3">
    <location>
        <position position="67"/>
    </location>
</feature>
<dbReference type="GO" id="GO:0006310">
    <property type="term" value="P:DNA recombination"/>
    <property type="evidence" value="ECO:0007669"/>
    <property type="project" value="UniProtKB-KW"/>
</dbReference>
<dbReference type="Gene3D" id="1.10.443.10">
    <property type="entry name" value="Intergrase catalytic core"/>
    <property type="match status" value="1"/>
</dbReference>
<evidence type="ECO:0000259" key="2">
    <source>
        <dbReference type="PROSITE" id="PS51898"/>
    </source>
</evidence>
<keyword evidence="1" id="KW-0233">DNA recombination</keyword>